<feature type="compositionally biased region" description="Acidic residues" evidence="1">
    <location>
        <begin position="41"/>
        <end position="72"/>
    </location>
</feature>
<feature type="region of interest" description="Disordered" evidence="1">
    <location>
        <begin position="1"/>
        <end position="124"/>
    </location>
</feature>
<comment type="caution">
    <text evidence="2">The sequence shown here is derived from an EMBL/GenBank/DDBJ whole genome shotgun (WGS) entry which is preliminary data.</text>
</comment>
<dbReference type="EMBL" id="BAABBY010000020">
    <property type="protein sequence ID" value="GAA4214439.1"/>
    <property type="molecule type" value="Genomic_DNA"/>
</dbReference>
<gene>
    <name evidence="2" type="ORF">GCM10022289_47990</name>
</gene>
<feature type="compositionally biased region" description="Acidic residues" evidence="1">
    <location>
        <begin position="94"/>
        <end position="124"/>
    </location>
</feature>
<dbReference type="RefSeq" id="WP_344853991.1">
    <property type="nucleotide sequence ID" value="NZ_BAABBY010000020.1"/>
</dbReference>
<proteinExistence type="predicted"/>
<organism evidence="2 3">
    <name type="scientific">Pedobacter jeongneungensis</name>
    <dbReference type="NCBI Taxonomy" id="947309"/>
    <lineage>
        <taxon>Bacteria</taxon>
        <taxon>Pseudomonadati</taxon>
        <taxon>Bacteroidota</taxon>
        <taxon>Sphingobacteriia</taxon>
        <taxon>Sphingobacteriales</taxon>
        <taxon>Sphingobacteriaceae</taxon>
        <taxon>Pedobacter</taxon>
    </lineage>
</organism>
<evidence type="ECO:0000256" key="1">
    <source>
        <dbReference type="SAM" id="MobiDB-lite"/>
    </source>
</evidence>
<reference evidence="3" key="1">
    <citation type="journal article" date="2019" name="Int. J. Syst. Evol. Microbiol.">
        <title>The Global Catalogue of Microorganisms (GCM) 10K type strain sequencing project: providing services to taxonomists for standard genome sequencing and annotation.</title>
        <authorList>
            <consortium name="The Broad Institute Genomics Platform"/>
            <consortium name="The Broad Institute Genome Sequencing Center for Infectious Disease"/>
            <person name="Wu L."/>
            <person name="Ma J."/>
        </authorList>
    </citation>
    <scope>NUCLEOTIDE SEQUENCE [LARGE SCALE GENOMIC DNA]</scope>
    <source>
        <strain evidence="3">JCM 17626</strain>
    </source>
</reference>
<accession>A0ABP8BR78</accession>
<name>A0ABP8BR78_9SPHI</name>
<protein>
    <submittedName>
        <fullName evidence="2">Uncharacterized protein</fullName>
    </submittedName>
</protein>
<evidence type="ECO:0000313" key="3">
    <source>
        <dbReference type="Proteomes" id="UP001501772"/>
    </source>
</evidence>
<sequence length="124" mass="13378">MENLNFEQNENELDQNTVNADQTNENDESYATDGPVSESGAEGEDELSDLDEQTEGSDADQDETVEDDDAEDQLAGSDADYDTSVTTADLGALADDESATAGDDEEIGFESEGDDESEEKENNY</sequence>
<dbReference type="Proteomes" id="UP001501772">
    <property type="component" value="Unassembled WGS sequence"/>
</dbReference>
<evidence type="ECO:0000313" key="2">
    <source>
        <dbReference type="EMBL" id="GAA4214439.1"/>
    </source>
</evidence>
<keyword evidence="3" id="KW-1185">Reference proteome</keyword>